<dbReference type="EMBL" id="JAIWYP010000004">
    <property type="protein sequence ID" value="KAH3841264.1"/>
    <property type="molecule type" value="Genomic_DNA"/>
</dbReference>
<sequence>MFHREAGLSCVLINGIAKRTEMDMSDPSGQVVNDTWTAVYVEADWQLVHPYWICRVRTTVEMRLLLVK</sequence>
<evidence type="ECO:0000313" key="1">
    <source>
        <dbReference type="EMBL" id="KAH3841264.1"/>
    </source>
</evidence>
<gene>
    <name evidence="1" type="ORF">DPMN_114723</name>
</gene>
<reference evidence="1" key="1">
    <citation type="journal article" date="2019" name="bioRxiv">
        <title>The Genome of the Zebra Mussel, Dreissena polymorpha: A Resource for Invasive Species Research.</title>
        <authorList>
            <person name="McCartney M.A."/>
            <person name="Auch B."/>
            <person name="Kono T."/>
            <person name="Mallez S."/>
            <person name="Zhang Y."/>
            <person name="Obille A."/>
            <person name="Becker A."/>
            <person name="Abrahante J.E."/>
            <person name="Garbe J."/>
            <person name="Badalamenti J.P."/>
            <person name="Herman A."/>
            <person name="Mangelson H."/>
            <person name="Liachko I."/>
            <person name="Sullivan S."/>
            <person name="Sone E.D."/>
            <person name="Koren S."/>
            <person name="Silverstein K.A.T."/>
            <person name="Beckman K.B."/>
            <person name="Gohl D.M."/>
        </authorList>
    </citation>
    <scope>NUCLEOTIDE SEQUENCE</scope>
    <source>
        <strain evidence="1">Duluth1</strain>
        <tissue evidence="1">Whole animal</tissue>
    </source>
</reference>
<dbReference type="AlphaFoldDB" id="A0A9D4KKR7"/>
<reference evidence="1" key="2">
    <citation type="submission" date="2020-11" db="EMBL/GenBank/DDBJ databases">
        <authorList>
            <person name="McCartney M.A."/>
            <person name="Auch B."/>
            <person name="Kono T."/>
            <person name="Mallez S."/>
            <person name="Becker A."/>
            <person name="Gohl D.M."/>
            <person name="Silverstein K.A.T."/>
            <person name="Koren S."/>
            <person name="Bechman K.B."/>
            <person name="Herman A."/>
            <person name="Abrahante J.E."/>
            <person name="Garbe J."/>
        </authorList>
    </citation>
    <scope>NUCLEOTIDE SEQUENCE</scope>
    <source>
        <strain evidence="1">Duluth1</strain>
        <tissue evidence="1">Whole animal</tissue>
    </source>
</reference>
<accession>A0A9D4KKR7</accession>
<evidence type="ECO:0000313" key="2">
    <source>
        <dbReference type="Proteomes" id="UP000828390"/>
    </source>
</evidence>
<name>A0A9D4KKR7_DREPO</name>
<proteinExistence type="predicted"/>
<comment type="caution">
    <text evidence="1">The sequence shown here is derived from an EMBL/GenBank/DDBJ whole genome shotgun (WGS) entry which is preliminary data.</text>
</comment>
<protein>
    <submittedName>
        <fullName evidence="1">Uncharacterized protein</fullName>
    </submittedName>
</protein>
<keyword evidence="2" id="KW-1185">Reference proteome</keyword>
<organism evidence="1 2">
    <name type="scientific">Dreissena polymorpha</name>
    <name type="common">Zebra mussel</name>
    <name type="synonym">Mytilus polymorpha</name>
    <dbReference type="NCBI Taxonomy" id="45954"/>
    <lineage>
        <taxon>Eukaryota</taxon>
        <taxon>Metazoa</taxon>
        <taxon>Spiralia</taxon>
        <taxon>Lophotrochozoa</taxon>
        <taxon>Mollusca</taxon>
        <taxon>Bivalvia</taxon>
        <taxon>Autobranchia</taxon>
        <taxon>Heteroconchia</taxon>
        <taxon>Euheterodonta</taxon>
        <taxon>Imparidentia</taxon>
        <taxon>Neoheterodontei</taxon>
        <taxon>Myida</taxon>
        <taxon>Dreissenoidea</taxon>
        <taxon>Dreissenidae</taxon>
        <taxon>Dreissena</taxon>
    </lineage>
</organism>
<dbReference type="Proteomes" id="UP000828390">
    <property type="component" value="Unassembled WGS sequence"/>
</dbReference>